<feature type="compositionally biased region" description="Gly residues" evidence="1">
    <location>
        <begin position="948"/>
        <end position="957"/>
    </location>
</feature>
<evidence type="ECO:0000313" key="6">
    <source>
        <dbReference type="Proteomes" id="UP000593567"/>
    </source>
</evidence>
<dbReference type="GO" id="GO:0005829">
    <property type="term" value="C:cytosol"/>
    <property type="evidence" value="ECO:0007669"/>
    <property type="project" value="TreeGrafter"/>
</dbReference>
<dbReference type="GO" id="GO:0017168">
    <property type="term" value="F:5-oxoprolinase (ATP-hydrolyzing) activity"/>
    <property type="evidence" value="ECO:0007669"/>
    <property type="project" value="TreeGrafter"/>
</dbReference>
<dbReference type="Proteomes" id="UP000593567">
    <property type="component" value="Unassembled WGS sequence"/>
</dbReference>
<feature type="domain" description="Acetophenone carboxylase-like C-terminal" evidence="4">
    <location>
        <begin position="246"/>
        <end position="411"/>
    </location>
</feature>
<organism evidence="5 6">
    <name type="scientific">Bugula neritina</name>
    <name type="common">Brown bryozoan</name>
    <name type="synonym">Sertularia neritina</name>
    <dbReference type="NCBI Taxonomy" id="10212"/>
    <lineage>
        <taxon>Eukaryota</taxon>
        <taxon>Metazoa</taxon>
        <taxon>Spiralia</taxon>
        <taxon>Lophotrochozoa</taxon>
        <taxon>Bryozoa</taxon>
        <taxon>Gymnolaemata</taxon>
        <taxon>Cheilostomatida</taxon>
        <taxon>Flustrina</taxon>
        <taxon>Buguloidea</taxon>
        <taxon>Bugulidae</taxon>
        <taxon>Bugula</taxon>
    </lineage>
</organism>
<dbReference type="PANTHER" id="PTHR11365">
    <property type="entry name" value="5-OXOPROLINASE RELATED"/>
    <property type="match status" value="1"/>
</dbReference>
<feature type="region of interest" description="Disordered" evidence="1">
    <location>
        <begin position="948"/>
        <end position="978"/>
    </location>
</feature>
<dbReference type="OrthoDB" id="3643at2759"/>
<dbReference type="InterPro" id="IPR002821">
    <property type="entry name" value="Hydantoinase_A"/>
</dbReference>
<evidence type="ECO:0000313" key="5">
    <source>
        <dbReference type="EMBL" id="KAF6016413.1"/>
    </source>
</evidence>
<proteinExistence type="predicted"/>
<dbReference type="InterPro" id="IPR003692">
    <property type="entry name" value="Hydantoinase_B"/>
</dbReference>
<reference evidence="5" key="1">
    <citation type="submission" date="2020-06" db="EMBL/GenBank/DDBJ databases">
        <title>Draft genome of Bugula neritina, a colonial animal packing powerful symbionts and potential medicines.</title>
        <authorList>
            <person name="Rayko M."/>
        </authorList>
    </citation>
    <scope>NUCLEOTIDE SEQUENCE [LARGE SCALE GENOMIC DNA]</scope>
    <source>
        <strain evidence="5">Kwan_BN1</strain>
    </source>
</reference>
<feature type="domain" description="Hydantoinase B/oxoprolinase" evidence="3">
    <location>
        <begin position="434"/>
        <end position="956"/>
    </location>
</feature>
<evidence type="ECO:0000259" key="3">
    <source>
        <dbReference type="Pfam" id="PF02538"/>
    </source>
</evidence>
<name>A0A7J7IR53_BUGNE</name>
<evidence type="ECO:0000259" key="2">
    <source>
        <dbReference type="Pfam" id="PF01968"/>
    </source>
</evidence>
<accession>A0A7J7IR53</accession>
<dbReference type="EMBL" id="VXIV02003545">
    <property type="protein sequence ID" value="KAF6016413.1"/>
    <property type="molecule type" value="Genomic_DNA"/>
</dbReference>
<keyword evidence="6" id="KW-1185">Reference proteome</keyword>
<dbReference type="Pfam" id="PF19278">
    <property type="entry name" value="Hydant_A_C"/>
    <property type="match status" value="1"/>
</dbReference>
<protein>
    <submittedName>
        <fullName evidence="5">OPLAH</fullName>
    </submittedName>
</protein>
<dbReference type="InterPro" id="IPR049517">
    <property type="entry name" value="ACX-like_C"/>
</dbReference>
<feature type="domain" description="Hydantoinase A/oxoprolinase" evidence="2">
    <location>
        <begin position="14"/>
        <end position="227"/>
    </location>
</feature>
<dbReference type="Pfam" id="PF02538">
    <property type="entry name" value="Hydantoinase_B"/>
    <property type="match status" value="1"/>
</dbReference>
<dbReference type="AlphaFoldDB" id="A0A7J7IR53"/>
<gene>
    <name evidence="5" type="ORF">EB796_025297</name>
</gene>
<sequence length="996" mass="107368">MSCPSDGGVAMKWTSTDVSRYAGSYEHVMESYTAGITVQAPQLDINTVAAGGGSRLFFRSGLFVVGPESAGAHPGPVCYRKGGHLTITDANLVLGRIVEEYFPAIFGETQDQPLDKSASVQAFQQLTDEINNFLSTQKDVEKKTLSIEEVAVGFLTVANETMCRPIRALTTGKGYDTSKHVLACFGGAGGQHACAIAKSLGMSQVVIHKYSGILSAYGMALADVVSEQQRPFNSSYLPENMPRILKEIEELKDVTHRELLAQGFSTQSIFYDVFLHLRYRGTDCALMCSAANQLSENSPPLEYQEFLDTFLLKYQTEFGFTIPGRDIIVDDIRVRSVGKYISRQEPDLPASQPGSQPIPEKIVKCYFDTLYQDTPIYLLTRLQPAHKISGPALIIDQNSTILVELGSEATMTSKGDLIIQVKSCKQVVIGTDLDAIQLSIFSHRFMSTAEQMGRVLQRTSISTNIKERLDFSCAVFGPEGGLVANAPHIPVHLGAMQETVQYQIRTLGDKIREGDVLLSNHPKAGGSHLPDLTVITPVFVPDSKKPVFFVASRGHHADIGGKTPGSMPPNSTTIYDEGAVFKSFKLVKGGIFQEQEVTDELNAPAQYPGCTGTRNLADNISDLRAQVAANQKGINLITSLISEYGLEVVQAYMTHIQNNAEVAVKDMLKEVAESAISSHGTSVLSAEEYMDDGSLIKLTVSLDKDEGTAVLDFSGTGYQVSGNCNAPRAVTLSAVIYSLRCMVGHDIPLNQGCLKPVTINIPTGCMLDPSEEAAVVGGNVMTSQRVVDVIFKCFKVCAASQGCMNNITFGDGTLGYYETVAGGAGAGPCWHGRGGVHTHMTNTRITDPEIVERRYPVVVQSFHLRPGSGGCGTYNGGDGVQRQLLFCKPMILSVMTERRIFSPYGLEGGSEGKKGRNLLLRHDGVIINLGPKQSYPVQPGDVFHMETPGGGGWGPPGVSGHHGTPSLDHSLRSTSALSSGLGGGSLYTYQRLQESA</sequence>
<dbReference type="InterPro" id="IPR045079">
    <property type="entry name" value="Oxoprolinase-like"/>
</dbReference>
<evidence type="ECO:0000259" key="4">
    <source>
        <dbReference type="Pfam" id="PF19278"/>
    </source>
</evidence>
<evidence type="ECO:0000256" key="1">
    <source>
        <dbReference type="SAM" id="MobiDB-lite"/>
    </source>
</evidence>
<dbReference type="GO" id="GO:0006749">
    <property type="term" value="P:glutathione metabolic process"/>
    <property type="evidence" value="ECO:0007669"/>
    <property type="project" value="TreeGrafter"/>
</dbReference>
<dbReference type="Pfam" id="PF01968">
    <property type="entry name" value="Hydantoinase_A"/>
    <property type="match status" value="1"/>
</dbReference>
<comment type="caution">
    <text evidence="5">The sequence shown here is derived from an EMBL/GenBank/DDBJ whole genome shotgun (WGS) entry which is preliminary data.</text>
</comment>
<dbReference type="PANTHER" id="PTHR11365:SF2">
    <property type="entry name" value="5-OXOPROLINASE"/>
    <property type="match status" value="1"/>
</dbReference>